<evidence type="ECO:0000313" key="2">
    <source>
        <dbReference type="Proteomes" id="UP001175228"/>
    </source>
</evidence>
<accession>A0AA39U5E4</accession>
<protein>
    <submittedName>
        <fullName evidence="1">Uncharacterized protein</fullName>
    </submittedName>
</protein>
<evidence type="ECO:0000313" key="1">
    <source>
        <dbReference type="EMBL" id="KAK0474688.1"/>
    </source>
</evidence>
<comment type="caution">
    <text evidence="1">The sequence shown here is derived from an EMBL/GenBank/DDBJ whole genome shotgun (WGS) entry which is preliminary data.</text>
</comment>
<name>A0AA39U5E4_9AGAR</name>
<proteinExistence type="predicted"/>
<gene>
    <name evidence="1" type="ORF">EDD18DRAFT_1219707</name>
</gene>
<dbReference type="AlphaFoldDB" id="A0AA39U5E4"/>
<dbReference type="EMBL" id="JAUEPU010000163">
    <property type="protein sequence ID" value="KAK0474688.1"/>
    <property type="molecule type" value="Genomic_DNA"/>
</dbReference>
<organism evidence="1 2">
    <name type="scientific">Armillaria luteobubalina</name>
    <dbReference type="NCBI Taxonomy" id="153913"/>
    <lineage>
        <taxon>Eukaryota</taxon>
        <taxon>Fungi</taxon>
        <taxon>Dikarya</taxon>
        <taxon>Basidiomycota</taxon>
        <taxon>Agaricomycotina</taxon>
        <taxon>Agaricomycetes</taxon>
        <taxon>Agaricomycetidae</taxon>
        <taxon>Agaricales</taxon>
        <taxon>Marasmiineae</taxon>
        <taxon>Physalacriaceae</taxon>
        <taxon>Armillaria</taxon>
    </lineage>
</organism>
<reference evidence="1" key="1">
    <citation type="submission" date="2023-06" db="EMBL/GenBank/DDBJ databases">
        <authorList>
            <consortium name="Lawrence Berkeley National Laboratory"/>
            <person name="Ahrendt S."/>
            <person name="Sahu N."/>
            <person name="Indic B."/>
            <person name="Wong-Bajracharya J."/>
            <person name="Merenyi Z."/>
            <person name="Ke H.-M."/>
            <person name="Monk M."/>
            <person name="Kocsube S."/>
            <person name="Drula E."/>
            <person name="Lipzen A."/>
            <person name="Balint B."/>
            <person name="Henrissat B."/>
            <person name="Andreopoulos B."/>
            <person name="Martin F.M."/>
            <person name="Harder C.B."/>
            <person name="Rigling D."/>
            <person name="Ford K.L."/>
            <person name="Foster G.D."/>
            <person name="Pangilinan J."/>
            <person name="Papanicolaou A."/>
            <person name="Barry K."/>
            <person name="LaButti K."/>
            <person name="Viragh M."/>
            <person name="Koriabine M."/>
            <person name="Yan M."/>
            <person name="Riley R."/>
            <person name="Champramary S."/>
            <person name="Plett K.L."/>
            <person name="Tsai I.J."/>
            <person name="Slot J."/>
            <person name="Sipos G."/>
            <person name="Plett J."/>
            <person name="Nagy L.G."/>
            <person name="Grigoriev I.V."/>
        </authorList>
    </citation>
    <scope>NUCLEOTIDE SEQUENCE</scope>
    <source>
        <strain evidence="1">HWK02</strain>
    </source>
</reference>
<sequence>MPHQLIPTLYLFIITRSLHSANFRRRHLPRQSKVDYGQYKDSGLRWRCFITEANLSFGMECPETSNAISTSSSYGVEYRLPILSDLWVSYSGSWRILIRAPRTMLLLWSRESVRFRSTVVDMEYRLESTTRP</sequence>
<dbReference type="Proteomes" id="UP001175228">
    <property type="component" value="Unassembled WGS sequence"/>
</dbReference>
<keyword evidence="2" id="KW-1185">Reference proteome</keyword>